<name>A0A1W2EUW2_9FIRM</name>
<dbReference type="RefSeq" id="WP_084578255.1">
    <property type="nucleotide sequence ID" value="NZ_CP155572.1"/>
</dbReference>
<dbReference type="Pfam" id="PF08484">
    <property type="entry name" value="Methyltransf_14"/>
    <property type="match status" value="1"/>
</dbReference>
<dbReference type="PANTHER" id="PTHR43861">
    <property type="entry name" value="TRANS-ACONITATE 2-METHYLTRANSFERASE-RELATED"/>
    <property type="match status" value="1"/>
</dbReference>
<dbReference type="Proteomes" id="UP000192738">
    <property type="component" value="Unassembled WGS sequence"/>
</dbReference>
<dbReference type="Gene3D" id="3.40.50.150">
    <property type="entry name" value="Vaccinia Virus protein VP39"/>
    <property type="match status" value="1"/>
</dbReference>
<evidence type="ECO:0000313" key="3">
    <source>
        <dbReference type="EMBL" id="SMD13499.1"/>
    </source>
</evidence>
<keyword evidence="3" id="KW-0808">Transferase</keyword>
<feature type="domain" description="Methyltransferase putative zinc binding" evidence="1">
    <location>
        <begin position="6"/>
        <end position="67"/>
    </location>
</feature>
<evidence type="ECO:0000259" key="1">
    <source>
        <dbReference type="Pfam" id="PF08421"/>
    </source>
</evidence>
<dbReference type="Pfam" id="PF13489">
    <property type="entry name" value="Methyltransf_23"/>
    <property type="match status" value="1"/>
</dbReference>
<dbReference type="EMBL" id="FWXI01000031">
    <property type="protein sequence ID" value="SMD13499.1"/>
    <property type="molecule type" value="Genomic_DNA"/>
</dbReference>
<dbReference type="Pfam" id="PF08421">
    <property type="entry name" value="Methyltransf_13"/>
    <property type="match status" value="1"/>
</dbReference>
<dbReference type="Gene3D" id="3.40.50.720">
    <property type="entry name" value="NAD(P)-binding Rossmann-like Domain"/>
    <property type="match status" value="1"/>
</dbReference>
<dbReference type="AlphaFoldDB" id="A0A1W2EUW2"/>
<protein>
    <submittedName>
        <fullName evidence="3">Methyltransferase domain-containing protein</fullName>
    </submittedName>
</protein>
<organism evidence="3 4">
    <name type="scientific">Sporomusa malonica</name>
    <dbReference type="NCBI Taxonomy" id="112901"/>
    <lineage>
        <taxon>Bacteria</taxon>
        <taxon>Bacillati</taxon>
        <taxon>Bacillota</taxon>
        <taxon>Negativicutes</taxon>
        <taxon>Selenomonadales</taxon>
        <taxon>Sporomusaceae</taxon>
        <taxon>Sporomusa</taxon>
    </lineage>
</organism>
<evidence type="ECO:0000259" key="2">
    <source>
        <dbReference type="Pfam" id="PF08484"/>
    </source>
</evidence>
<gene>
    <name evidence="3" type="ORF">SAMN04488500_13120</name>
</gene>
<dbReference type="STRING" id="112901.SAMN04488500_13120"/>
<dbReference type="OrthoDB" id="9815644at2"/>
<dbReference type="InterPro" id="IPR029063">
    <property type="entry name" value="SAM-dependent_MTases_sf"/>
</dbReference>
<dbReference type="InterPro" id="IPR038576">
    <property type="entry name" value="Methyltransf_Zn-bd_dom_put_sf"/>
</dbReference>
<dbReference type="PANTHER" id="PTHR43861:SF5">
    <property type="entry name" value="BLL5978 PROTEIN"/>
    <property type="match status" value="1"/>
</dbReference>
<dbReference type="GO" id="GO:0008168">
    <property type="term" value="F:methyltransferase activity"/>
    <property type="evidence" value="ECO:0007669"/>
    <property type="project" value="UniProtKB-KW"/>
</dbReference>
<feature type="domain" description="C-methyltransferase" evidence="2">
    <location>
        <begin position="247"/>
        <end position="405"/>
    </location>
</feature>
<dbReference type="InterPro" id="IPR013630">
    <property type="entry name" value="Methyltransf_Zn-bd_dom_put"/>
</dbReference>
<sequence>MPTRKCRFCHTQVADTVVDLGMSPLSNSYITVDQLNDKEVYYPLHTFVCPKCFLVQLEEFASPDEIFSDYAYFSSYSDTWLTHARQYTEAMCERFAKINEKLVIEIASNDGYLLQYFKARGTPVLGIEPAGNVAQAAMAKGIPTLVSFFGRTLAQKLTSEGISAGLLLGNNVLAHVPDINDFVAGMQIILQKDGIITMEFPHLLKLMEDRQFDTIYHEHFSYLSFSTVEEIFDVHGLKVFDVEELSTHGGSLRVYACHADHAEYALTERVTSMKDKEIAFGLNKIETYYTFAEKVKSLKFELLEALVALKKQGKTIVGYGAPAKGNTLLNYCGIRTDFIEYTVDRSPHKQEKFLPGTHIPIFDPKKIRETQPDYVLILPWNIKDEIMEQLEYIKEWGGRFIVAIPAVEVL</sequence>
<keyword evidence="4" id="KW-1185">Reference proteome</keyword>
<proteinExistence type="predicted"/>
<dbReference type="InterPro" id="IPR013691">
    <property type="entry name" value="MeTrfase_14"/>
</dbReference>
<reference evidence="3 4" key="1">
    <citation type="submission" date="2017-04" db="EMBL/GenBank/DDBJ databases">
        <authorList>
            <person name="Afonso C.L."/>
            <person name="Miller P.J."/>
            <person name="Scott M.A."/>
            <person name="Spackman E."/>
            <person name="Goraichik I."/>
            <person name="Dimitrov K.M."/>
            <person name="Suarez D.L."/>
            <person name="Swayne D.E."/>
        </authorList>
    </citation>
    <scope>NUCLEOTIDE SEQUENCE [LARGE SCALE GENOMIC DNA]</scope>
    <source>
        <strain evidence="3 4">DSM 5090</strain>
    </source>
</reference>
<keyword evidence="3" id="KW-0489">Methyltransferase</keyword>
<dbReference type="GO" id="GO:0032259">
    <property type="term" value="P:methylation"/>
    <property type="evidence" value="ECO:0007669"/>
    <property type="project" value="UniProtKB-KW"/>
</dbReference>
<dbReference type="Gene3D" id="6.20.50.110">
    <property type="entry name" value="Methyltransferase, zinc-binding domain"/>
    <property type="match status" value="1"/>
</dbReference>
<dbReference type="SUPFAM" id="SSF53335">
    <property type="entry name" value="S-adenosyl-L-methionine-dependent methyltransferases"/>
    <property type="match status" value="1"/>
</dbReference>
<evidence type="ECO:0000313" key="4">
    <source>
        <dbReference type="Proteomes" id="UP000192738"/>
    </source>
</evidence>
<accession>A0A1W2EUW2</accession>